<evidence type="ECO:0000313" key="2">
    <source>
        <dbReference type="Proteomes" id="UP001241747"/>
    </source>
</evidence>
<name>A0ABU0LA89_XANAG</name>
<gene>
    <name evidence="1" type="ORF">QOZ94_000823</name>
</gene>
<evidence type="ECO:0000313" key="1">
    <source>
        <dbReference type="EMBL" id="MDQ0504049.1"/>
    </source>
</evidence>
<comment type="caution">
    <text evidence="1">The sequence shown here is derived from an EMBL/GenBank/DDBJ whole genome shotgun (WGS) entry which is preliminary data.</text>
</comment>
<proteinExistence type="predicted"/>
<organism evidence="1 2">
    <name type="scientific">Xanthobacter agilis</name>
    <dbReference type="NCBI Taxonomy" id="47492"/>
    <lineage>
        <taxon>Bacteria</taxon>
        <taxon>Pseudomonadati</taxon>
        <taxon>Pseudomonadota</taxon>
        <taxon>Alphaproteobacteria</taxon>
        <taxon>Hyphomicrobiales</taxon>
        <taxon>Xanthobacteraceae</taxon>
        <taxon>Xanthobacter</taxon>
    </lineage>
</organism>
<keyword evidence="2" id="KW-1185">Reference proteome</keyword>
<dbReference type="Proteomes" id="UP001241747">
    <property type="component" value="Unassembled WGS sequence"/>
</dbReference>
<dbReference type="Gene3D" id="3.30.1330.80">
    <property type="entry name" value="Hypothetical protein, similar to alpha- acetolactate decarboxylase, domain 2"/>
    <property type="match status" value="2"/>
</dbReference>
<accession>A0ABU0LA89</accession>
<reference evidence="1 2" key="1">
    <citation type="submission" date="2023-07" db="EMBL/GenBank/DDBJ databases">
        <title>Genomic Encyclopedia of Type Strains, Phase IV (KMG-IV): sequencing the most valuable type-strain genomes for metagenomic binning, comparative biology and taxonomic classification.</title>
        <authorList>
            <person name="Goeker M."/>
        </authorList>
    </citation>
    <scope>NUCLEOTIDE SEQUENCE [LARGE SCALE GENOMIC DNA]</scope>
    <source>
        <strain evidence="1 2">DSM 3770</strain>
    </source>
</reference>
<dbReference type="RefSeq" id="WP_237345170.1">
    <property type="nucleotide sequence ID" value="NZ_JABWGX010000008.1"/>
</dbReference>
<protein>
    <submittedName>
        <fullName evidence="1">DNA-binding protein with PD1-like motif</fullName>
    </submittedName>
</protein>
<sequence>MTAGRYLQQPGPAPNERVVSAVGRLTVLDFILEPGLTLNAAVTGPLLAAGFSAAQVEMSGGAFFPFTYVMPAAATDGLHAAWYSAPVTPERSCPIEAGCLTFGRREGAPFAHCHAFWREPDGHRRGGHVMPHDTRIDAPITARAYGTADVAVTADFDPETAFTLFTPHALRAPEPGRRIAFARVRPNIDIGEALVALCQRHGFAAGRVRGSIGSLIGARFKAAPAVDDAATELFVREGRIAPDAAGVLAAELDIALVGLSGVRAEGWLSGANPVCITFEVAVEEIAAISASPA</sequence>
<dbReference type="EMBL" id="JAUSVY010000002">
    <property type="protein sequence ID" value="MDQ0504049.1"/>
    <property type="molecule type" value="Genomic_DNA"/>
</dbReference>
<dbReference type="SUPFAM" id="SSF117856">
    <property type="entry name" value="AF0104/ALDC/Ptd012-like"/>
    <property type="match status" value="2"/>
</dbReference>